<dbReference type="EMBL" id="JBJJXI010000019">
    <property type="protein sequence ID" value="KAL3406481.1"/>
    <property type="molecule type" value="Genomic_DNA"/>
</dbReference>
<gene>
    <name evidence="1" type="ORF">TKK_001797</name>
</gene>
<dbReference type="AlphaFoldDB" id="A0ABD2XP06"/>
<comment type="caution">
    <text evidence="1">The sequence shown here is derived from an EMBL/GenBank/DDBJ whole genome shotgun (WGS) entry which is preliminary data.</text>
</comment>
<dbReference type="Proteomes" id="UP001627154">
    <property type="component" value="Unassembled WGS sequence"/>
</dbReference>
<keyword evidence="2" id="KW-1185">Reference proteome</keyword>
<proteinExistence type="predicted"/>
<evidence type="ECO:0000313" key="2">
    <source>
        <dbReference type="Proteomes" id="UP001627154"/>
    </source>
</evidence>
<evidence type="ECO:0000313" key="1">
    <source>
        <dbReference type="EMBL" id="KAL3406481.1"/>
    </source>
</evidence>
<accession>A0ABD2XP06</accession>
<sequence length="559" mass="64895">MLLKIIVSTNFKTRFVAKCVLGRCLTTTGYPPDSFQFRILNYFENSLASRKSIQNQEISTQVKYALPENYRIKQQFDQLLQDINSLSKLTDKQIEEKILVEIDPKWSPIVQSLPHMNIFNLLIDILKTSPHIQSSFVSTQLYKNSLDTLMNAVESDLLDHSELVQLLFFISLQNDESSSYINYLKSFLPDLNELDLMDKCIISQAFYRCSKKLSSSQSRILEKIIEEKSDDLMKDPLLLVCLCKIIRISGPSDKLNLKNLSSAILNLDRPLTFTTSCHILSLYAQALIHEPEVTEKLIDNAVEELKLDAFQHRLRIKDFDRFLWSISYLGVNINENKKILLRTYLKQRSLEYKRKENLGLYVNSTLCLHLLGSWSKNLLIKSFDKDLFKPIFEEKFHWKIRSRFQLLITQIQIELGLDVPEEVRQRIKIEFTPSEELLKIKDIGKELTKKGLIRRVAIECPINTLNIPGLTLITKNSVYHADILNNSTCLRNTNIPHGLMQLKIRLMKKIGKYKHFYITADDISQGSDRIQTVIEENIFNNLKDNESTDFNETEKVFIS</sequence>
<evidence type="ECO:0008006" key="3">
    <source>
        <dbReference type="Google" id="ProtNLM"/>
    </source>
</evidence>
<organism evidence="1 2">
    <name type="scientific">Trichogramma kaykai</name>
    <dbReference type="NCBI Taxonomy" id="54128"/>
    <lineage>
        <taxon>Eukaryota</taxon>
        <taxon>Metazoa</taxon>
        <taxon>Ecdysozoa</taxon>
        <taxon>Arthropoda</taxon>
        <taxon>Hexapoda</taxon>
        <taxon>Insecta</taxon>
        <taxon>Pterygota</taxon>
        <taxon>Neoptera</taxon>
        <taxon>Endopterygota</taxon>
        <taxon>Hymenoptera</taxon>
        <taxon>Apocrita</taxon>
        <taxon>Proctotrupomorpha</taxon>
        <taxon>Chalcidoidea</taxon>
        <taxon>Trichogrammatidae</taxon>
        <taxon>Trichogramma</taxon>
    </lineage>
</organism>
<protein>
    <recommendedName>
        <fullName evidence="3">RAP domain-containing protein</fullName>
    </recommendedName>
</protein>
<reference evidence="1 2" key="1">
    <citation type="journal article" date="2024" name="bioRxiv">
        <title>A reference genome for Trichogramma kaykai: A tiny desert-dwelling parasitoid wasp with competing sex-ratio distorters.</title>
        <authorList>
            <person name="Culotta J."/>
            <person name="Lindsey A.R."/>
        </authorList>
    </citation>
    <scope>NUCLEOTIDE SEQUENCE [LARGE SCALE GENOMIC DNA]</scope>
    <source>
        <strain evidence="1 2">KSX58</strain>
    </source>
</reference>
<name>A0ABD2XP06_9HYME</name>